<feature type="transmembrane region" description="Helical" evidence="6">
    <location>
        <begin position="287"/>
        <end position="315"/>
    </location>
</feature>
<keyword evidence="8" id="KW-1185">Reference proteome</keyword>
<keyword evidence="3 6" id="KW-0812">Transmembrane</keyword>
<evidence type="ECO:0000256" key="3">
    <source>
        <dbReference type="ARBA" id="ARBA00022692"/>
    </source>
</evidence>
<feature type="transmembrane region" description="Helical" evidence="6">
    <location>
        <begin position="185"/>
        <end position="210"/>
    </location>
</feature>
<organism evidence="7 8">
    <name type="scientific">Halospeciosus flavus</name>
    <dbReference type="NCBI Taxonomy" id="3032283"/>
    <lineage>
        <taxon>Archaea</taxon>
        <taxon>Methanobacteriati</taxon>
        <taxon>Methanobacteriota</taxon>
        <taxon>Stenosarchaea group</taxon>
        <taxon>Halobacteria</taxon>
        <taxon>Halobacteriales</taxon>
        <taxon>Halobacteriaceae</taxon>
        <taxon>Halospeciosus</taxon>
    </lineage>
</organism>
<feature type="transmembrane region" description="Helical" evidence="6">
    <location>
        <begin position="56"/>
        <end position="83"/>
    </location>
</feature>
<dbReference type="Pfam" id="PF01594">
    <property type="entry name" value="AI-2E_transport"/>
    <property type="match status" value="1"/>
</dbReference>
<protein>
    <submittedName>
        <fullName evidence="7">AI-2E family transporter</fullName>
    </submittedName>
</protein>
<dbReference type="InterPro" id="IPR002549">
    <property type="entry name" value="AI-2E-like"/>
</dbReference>
<comment type="caution">
    <text evidence="7">The sequence shown here is derived from an EMBL/GenBank/DDBJ whole genome shotgun (WGS) entry which is preliminary data.</text>
</comment>
<feature type="transmembrane region" description="Helical" evidence="6">
    <location>
        <begin position="126"/>
        <end position="152"/>
    </location>
</feature>
<evidence type="ECO:0000313" key="8">
    <source>
        <dbReference type="Proteomes" id="UP001596447"/>
    </source>
</evidence>
<feature type="transmembrane region" description="Helical" evidence="6">
    <location>
        <begin position="250"/>
        <end position="267"/>
    </location>
</feature>
<accession>A0ABD5Z727</accession>
<evidence type="ECO:0000256" key="6">
    <source>
        <dbReference type="SAM" id="Phobius"/>
    </source>
</evidence>
<comment type="similarity">
    <text evidence="2">Belongs to the autoinducer-2 exporter (AI-2E) (TC 2.A.86) family.</text>
</comment>
<evidence type="ECO:0000313" key="7">
    <source>
        <dbReference type="EMBL" id="MFC7201054.1"/>
    </source>
</evidence>
<keyword evidence="4 6" id="KW-1133">Transmembrane helix</keyword>
<dbReference type="Proteomes" id="UP001596447">
    <property type="component" value="Unassembled WGS sequence"/>
</dbReference>
<dbReference type="RefSeq" id="WP_279527813.1">
    <property type="nucleotide sequence ID" value="NZ_CP122312.1"/>
</dbReference>
<gene>
    <name evidence="7" type="ORF">ACFQJ9_16850</name>
</gene>
<sequence length="335" mass="35518">MPASRRHVLIGLLALLLAVAGAVLFEVAGTVFFALTVAYVLTPLYHRVEARGLSPWWASAVTSVLATLVAALLTTAIVSLLYLRSDVLIDLVREVPASVVVDVLGFRYAVDLSVVAGFARGYLADLVFVAVQALPVLAVKVTLFGLLVFALLMRHREAQAALLGPIPPRFHDVVRALERRAGATLYGIYVIQVATGVGTFLLAAPTFFALGYEYPVTLAVVAGTLQFLPIVGPSLLVGLLALYQTSLGNVDAAILVLVVAGFVVAWLPDVLIRPRLSRERARLPGSLYFIGFTGGLLTVGTVGIIAGPLVVALVVEATQLLADEEGSTRQTQLVE</sequence>
<reference evidence="7 8" key="1">
    <citation type="journal article" date="2019" name="Int. J. Syst. Evol. Microbiol.">
        <title>The Global Catalogue of Microorganisms (GCM) 10K type strain sequencing project: providing services to taxonomists for standard genome sequencing and annotation.</title>
        <authorList>
            <consortium name="The Broad Institute Genomics Platform"/>
            <consortium name="The Broad Institute Genome Sequencing Center for Infectious Disease"/>
            <person name="Wu L."/>
            <person name="Ma J."/>
        </authorList>
    </citation>
    <scope>NUCLEOTIDE SEQUENCE [LARGE SCALE GENOMIC DNA]</scope>
    <source>
        <strain evidence="7 8">XZGYJ-43</strain>
    </source>
</reference>
<evidence type="ECO:0000256" key="1">
    <source>
        <dbReference type="ARBA" id="ARBA00004141"/>
    </source>
</evidence>
<evidence type="ECO:0000256" key="2">
    <source>
        <dbReference type="ARBA" id="ARBA00009773"/>
    </source>
</evidence>
<keyword evidence="5 6" id="KW-0472">Membrane</keyword>
<dbReference type="GO" id="GO:0016020">
    <property type="term" value="C:membrane"/>
    <property type="evidence" value="ECO:0007669"/>
    <property type="project" value="UniProtKB-SubCell"/>
</dbReference>
<dbReference type="AlphaFoldDB" id="A0ABD5Z727"/>
<feature type="transmembrane region" description="Helical" evidence="6">
    <location>
        <begin position="216"/>
        <end position="243"/>
    </location>
</feature>
<evidence type="ECO:0000256" key="5">
    <source>
        <dbReference type="ARBA" id="ARBA00023136"/>
    </source>
</evidence>
<comment type="subcellular location">
    <subcellularLocation>
        <location evidence="1">Membrane</location>
        <topology evidence="1">Multi-pass membrane protein</topology>
    </subcellularLocation>
</comment>
<name>A0ABD5Z727_9EURY</name>
<dbReference type="EMBL" id="JBHTAR010000011">
    <property type="protein sequence ID" value="MFC7201054.1"/>
    <property type="molecule type" value="Genomic_DNA"/>
</dbReference>
<feature type="transmembrane region" description="Helical" evidence="6">
    <location>
        <begin position="12"/>
        <end position="41"/>
    </location>
</feature>
<feature type="transmembrane region" description="Helical" evidence="6">
    <location>
        <begin position="95"/>
        <end position="120"/>
    </location>
</feature>
<evidence type="ECO:0000256" key="4">
    <source>
        <dbReference type="ARBA" id="ARBA00022989"/>
    </source>
</evidence>
<proteinExistence type="inferred from homology"/>